<organism evidence="2 3">
    <name type="scientific">Alloscardovia venturai</name>
    <dbReference type="NCBI Taxonomy" id="1769421"/>
    <lineage>
        <taxon>Bacteria</taxon>
        <taxon>Bacillati</taxon>
        <taxon>Actinomycetota</taxon>
        <taxon>Actinomycetes</taxon>
        <taxon>Bifidobacteriales</taxon>
        <taxon>Bifidobacteriaceae</taxon>
        <taxon>Alloscardovia</taxon>
    </lineage>
</organism>
<proteinExistence type="predicted"/>
<name>A0ABW2Y3Z9_9BIFI</name>
<gene>
    <name evidence="2" type="ORF">ACFQY8_04355</name>
</gene>
<evidence type="ECO:0000256" key="1">
    <source>
        <dbReference type="SAM" id="Phobius"/>
    </source>
</evidence>
<keyword evidence="1" id="KW-0472">Membrane</keyword>
<dbReference type="RefSeq" id="WP_377938681.1">
    <property type="nucleotide sequence ID" value="NZ_JBHTHQ010000021.1"/>
</dbReference>
<accession>A0ABW2Y3Z9</accession>
<keyword evidence="3" id="KW-1185">Reference proteome</keyword>
<evidence type="ECO:0000313" key="3">
    <source>
        <dbReference type="Proteomes" id="UP001597036"/>
    </source>
</evidence>
<comment type="caution">
    <text evidence="2">The sequence shown here is derived from an EMBL/GenBank/DDBJ whole genome shotgun (WGS) entry which is preliminary data.</text>
</comment>
<keyword evidence="1" id="KW-1133">Transmembrane helix</keyword>
<evidence type="ECO:0000313" key="2">
    <source>
        <dbReference type="EMBL" id="MFD0704977.1"/>
    </source>
</evidence>
<dbReference type="Proteomes" id="UP001597036">
    <property type="component" value="Unassembled WGS sequence"/>
</dbReference>
<sequence length="87" mass="9674">MKPNHIEPAWPSITSLLVVVISAITAWFGFVNIATGIIALFSFIIGTCRVVMKEKAPWKIRSISFDVFISYALTLGLIITYISIIML</sequence>
<feature type="transmembrane region" description="Helical" evidence="1">
    <location>
        <begin position="9"/>
        <end position="27"/>
    </location>
</feature>
<keyword evidence="1" id="KW-0812">Transmembrane</keyword>
<protein>
    <submittedName>
        <fullName evidence="2">DUF3017 domain-containing protein</fullName>
    </submittedName>
</protein>
<feature type="transmembrane region" description="Helical" evidence="1">
    <location>
        <begin position="63"/>
        <end position="86"/>
    </location>
</feature>
<dbReference type="EMBL" id="JBHTHQ010000021">
    <property type="protein sequence ID" value="MFD0704977.1"/>
    <property type="molecule type" value="Genomic_DNA"/>
</dbReference>
<reference evidence="3" key="1">
    <citation type="journal article" date="2019" name="Int. J. Syst. Evol. Microbiol.">
        <title>The Global Catalogue of Microorganisms (GCM) 10K type strain sequencing project: providing services to taxonomists for standard genome sequencing and annotation.</title>
        <authorList>
            <consortium name="The Broad Institute Genomics Platform"/>
            <consortium name="The Broad Institute Genome Sequencing Center for Infectious Disease"/>
            <person name="Wu L."/>
            <person name="Ma J."/>
        </authorList>
    </citation>
    <scope>NUCLEOTIDE SEQUENCE [LARGE SCALE GENOMIC DNA]</scope>
    <source>
        <strain evidence="3">CCM 8604</strain>
    </source>
</reference>